<name>A0A0B1TJC9_OESDE</name>
<dbReference type="EMBL" id="KN549743">
    <property type="protein sequence ID" value="KHJ96176.1"/>
    <property type="molecule type" value="Genomic_DNA"/>
</dbReference>
<dbReference type="Pfam" id="PF02995">
    <property type="entry name" value="DUF229"/>
    <property type="match status" value="1"/>
</dbReference>
<keyword evidence="2" id="KW-1185">Reference proteome</keyword>
<dbReference type="GO" id="GO:0005615">
    <property type="term" value="C:extracellular space"/>
    <property type="evidence" value="ECO:0007669"/>
    <property type="project" value="TreeGrafter"/>
</dbReference>
<evidence type="ECO:0000313" key="1">
    <source>
        <dbReference type="EMBL" id="KHJ96176.1"/>
    </source>
</evidence>
<organism evidence="1 2">
    <name type="scientific">Oesophagostomum dentatum</name>
    <name type="common">Nodular worm</name>
    <dbReference type="NCBI Taxonomy" id="61180"/>
    <lineage>
        <taxon>Eukaryota</taxon>
        <taxon>Metazoa</taxon>
        <taxon>Ecdysozoa</taxon>
        <taxon>Nematoda</taxon>
        <taxon>Chromadorea</taxon>
        <taxon>Rhabditida</taxon>
        <taxon>Rhabditina</taxon>
        <taxon>Rhabditomorpha</taxon>
        <taxon>Strongyloidea</taxon>
        <taxon>Strongylidae</taxon>
        <taxon>Oesophagostomum</taxon>
    </lineage>
</organism>
<sequence length="340" mass="39814">MLLMLHAMTFYRRLYGDKNLSDIHYRGQCQQTLHHILDYLSLFLNSYKGQPKFSLSWISELSHADSRYLYAADHVLYSFFLENQEKLANAFVFFFGDHGPRLGKEARRKHGMIESRNPFLYIMVPKRLRNAALHKQLEINSEELLTFHDLHATFIDILRFQPASNFTDTKYRKFTSPIRGSSLLRRFEAGKPRNCKTLPIPFQYCICQYGRENVTDKGLLRKLGYYAVDELNLFLEFNNVSSQCEEVRLKKVEAEQYTTTYKDVQNSKIKIFDVIFEVEAPARGTFQIPVRMDGEEMKLAGRYLRLDKYGSNGDCMNNYLFRPLCTCRKTDTSSTRLPSN</sequence>
<reference evidence="1 2" key="1">
    <citation type="submission" date="2014-03" db="EMBL/GenBank/DDBJ databases">
        <title>Draft genome of the hookworm Oesophagostomum dentatum.</title>
        <authorList>
            <person name="Mitreva M."/>
        </authorList>
    </citation>
    <scope>NUCLEOTIDE SEQUENCE [LARGE SCALE GENOMIC DNA]</scope>
    <source>
        <strain evidence="1 2">OD-Hann</strain>
    </source>
</reference>
<dbReference type="InterPro" id="IPR004245">
    <property type="entry name" value="DUF229"/>
</dbReference>
<dbReference type="InterPro" id="IPR017850">
    <property type="entry name" value="Alkaline_phosphatase_core_sf"/>
</dbReference>
<dbReference type="Proteomes" id="UP000053660">
    <property type="component" value="Unassembled WGS sequence"/>
</dbReference>
<dbReference type="OrthoDB" id="5862419at2759"/>
<dbReference type="PANTHER" id="PTHR10974">
    <property type="entry name" value="FI08016P-RELATED"/>
    <property type="match status" value="1"/>
</dbReference>
<gene>
    <name evidence="1" type="ORF">OESDEN_03868</name>
</gene>
<dbReference type="AlphaFoldDB" id="A0A0B1TJC9"/>
<protein>
    <submittedName>
        <fullName evidence="1">Uncharacterized protein</fullName>
    </submittedName>
</protein>
<dbReference type="Gene3D" id="3.40.720.10">
    <property type="entry name" value="Alkaline Phosphatase, subunit A"/>
    <property type="match status" value="1"/>
</dbReference>
<accession>A0A0B1TJC9</accession>
<evidence type="ECO:0000313" key="2">
    <source>
        <dbReference type="Proteomes" id="UP000053660"/>
    </source>
</evidence>
<dbReference type="SUPFAM" id="SSF53649">
    <property type="entry name" value="Alkaline phosphatase-like"/>
    <property type="match status" value="1"/>
</dbReference>
<proteinExistence type="predicted"/>
<dbReference type="PANTHER" id="PTHR10974:SF75">
    <property type="entry name" value="SULFATASE DOMAIN-CONTAINING PROTEIN"/>
    <property type="match status" value="1"/>
</dbReference>